<dbReference type="Pfam" id="PF05159">
    <property type="entry name" value="Capsule_synth"/>
    <property type="match status" value="1"/>
</dbReference>
<dbReference type="EMBL" id="DF968181">
    <property type="protein sequence ID" value="GAP41796.1"/>
    <property type="molecule type" value="Genomic_DNA"/>
</dbReference>
<evidence type="ECO:0000313" key="2">
    <source>
        <dbReference type="Proteomes" id="UP000053370"/>
    </source>
</evidence>
<dbReference type="OrthoDB" id="139281at2"/>
<name>A0A0S7BX41_9CHLR</name>
<dbReference type="InterPro" id="IPR007833">
    <property type="entry name" value="Capsule_polysaccharide_synth"/>
</dbReference>
<sequence length="539" mass="63514">MQTTYKETISKILGEIPLTAEFYFQLKNKGEPGTRYSLKNIQARLPQILKDIEQFKTEQKKPKKIFVFTSLHYWVEQAATVSLYFAAKGHHVTFGYLPYADWQKPVNKFDLRRQDLYTKKVFEDAEKYMDIVSFLPIHPSYKSIPEELHHIIEEVSTYDTQYTLQVEEFDQNDPLFKMRMERNESFARLLYSWLKNNRPDYVIIPNGTIQEMGVAYRIAKWMNIPVTTYEFGEQRKRIWIAQNREVMRQETDDLWEIRKNIQVTDEELEKVKAMFGARQHANIWENFSRRWQGSDRVGSEKVRESLKLDDRPVVFLATNVLGDSLTLGRHTFSKNMAEWIERTVQYFVERTDAQLVIRVHPGEQLTHGTSMVDVVRNLLPKLPEHIHLITPTDKTNSYDLVDIARLGLVYTTTMGLEMSMSGVPVIVAGQTHYRGRGFTFDPENWVSYYKILGGMLDDPEKAVLSETQVKQAWAYAYSFFFEYARPFPWHLVKMWDDFDRRPFSYILSKEGQVEYGTSFEYLIGKKLDWAEIFADKLEK</sequence>
<keyword evidence="2" id="KW-1185">Reference proteome</keyword>
<protein>
    <submittedName>
        <fullName evidence="1">Capsule polysaccharide biosynthesis protein</fullName>
    </submittedName>
</protein>
<dbReference type="Proteomes" id="UP000053370">
    <property type="component" value="Unassembled WGS sequence"/>
</dbReference>
<dbReference type="GO" id="GO:0000271">
    <property type="term" value="P:polysaccharide biosynthetic process"/>
    <property type="evidence" value="ECO:0007669"/>
    <property type="project" value="InterPro"/>
</dbReference>
<gene>
    <name evidence="1" type="ORF">ATC1_131792</name>
</gene>
<reference evidence="1" key="1">
    <citation type="journal article" date="2015" name="Genome Announc.">
        <title>Draft Genome Sequence of Anaerolineae Strain TC1, a Novel Isolate from a Methanogenic Wastewater Treatment System.</title>
        <authorList>
            <person name="Matsuura N."/>
            <person name="Tourlousse D.M."/>
            <person name="Sun L."/>
            <person name="Toyonaga M."/>
            <person name="Kuroda K."/>
            <person name="Ohashi A."/>
            <person name="Cruz R."/>
            <person name="Yamaguchi T."/>
            <person name="Sekiguchi Y."/>
        </authorList>
    </citation>
    <scope>NUCLEOTIDE SEQUENCE [LARGE SCALE GENOMIC DNA]</scope>
    <source>
        <strain evidence="1">TC1</strain>
    </source>
</reference>
<organism evidence="1">
    <name type="scientific">Flexilinea flocculi</name>
    <dbReference type="NCBI Taxonomy" id="1678840"/>
    <lineage>
        <taxon>Bacteria</taxon>
        <taxon>Bacillati</taxon>
        <taxon>Chloroflexota</taxon>
        <taxon>Anaerolineae</taxon>
        <taxon>Anaerolineales</taxon>
        <taxon>Anaerolineaceae</taxon>
        <taxon>Flexilinea</taxon>
    </lineage>
</organism>
<dbReference type="STRING" id="1678840.ATC1_131792"/>
<evidence type="ECO:0000313" key="1">
    <source>
        <dbReference type="EMBL" id="GAP41796.1"/>
    </source>
</evidence>
<proteinExistence type="predicted"/>
<dbReference type="SUPFAM" id="SSF53756">
    <property type="entry name" value="UDP-Glycosyltransferase/glycogen phosphorylase"/>
    <property type="match status" value="1"/>
</dbReference>
<dbReference type="RefSeq" id="WP_062283754.1">
    <property type="nucleotide sequence ID" value="NZ_DF968181.1"/>
</dbReference>
<accession>A0A0S7BX41</accession>
<dbReference type="AlphaFoldDB" id="A0A0S7BX41"/>
<dbReference type="GO" id="GO:0015774">
    <property type="term" value="P:polysaccharide transport"/>
    <property type="evidence" value="ECO:0007669"/>
    <property type="project" value="InterPro"/>
</dbReference>